<accession>M2XZD1</accession>
<dbReference type="Gene3D" id="1.20.1720.10">
    <property type="entry name" value="Multidrug resistance protein D"/>
    <property type="match status" value="1"/>
</dbReference>
<keyword evidence="4 6" id="KW-0472">Membrane</keyword>
<sequence>MKNSRWISKPPMLEAVDYVESTGLTREKELQSPSPCTSPEPVDPNAQPRTVQVPTDVSNALLSKGLYADQDGLVRWREDSTVSVHPRRWQLLRPVYDSAVICFMEIFTTLKSNAGSSIASEAKDDLAIRNELALFCFTTLYLLGQALGGLVFPPVAETFGGKSLYLSCTTGFSAACVILGACPTLAVVIVVCFITGFLSAMPGVVAVGSIENIWDTQARIWLIHVWIRSAVLGLVVAPAIATVVSESYLGWHWNFHIAAAVTANIAVMCFGIEESRPSQLLKQQVKDLKHKASLSKLSLNQTDSTPSVKTFVQTSLRLPGVMYLFSVALPGVYGRGYGFTTLQSSLVSLSIGVGVAFSFLPRISNLYVACWKSARAVQPEDKLMGFFIVTPIHAIGLWWFAFTVPPLVQGVSGSSV</sequence>
<evidence type="ECO:0000256" key="1">
    <source>
        <dbReference type="ARBA" id="ARBA00004141"/>
    </source>
</evidence>
<reference evidence="9" key="1">
    <citation type="journal article" date="2012" name="PLoS Genet.">
        <title>The genomes of the fungal plant pathogens Cladosporium fulvum and Dothistroma septosporum reveal adaptation to different hosts and lifestyles but also signatures of common ancestry.</title>
        <authorList>
            <person name="de Wit P.J.G.M."/>
            <person name="van der Burgt A."/>
            <person name="Oekmen B."/>
            <person name="Stergiopoulos I."/>
            <person name="Abd-Elsalam K.A."/>
            <person name="Aerts A.L."/>
            <person name="Bahkali A.H."/>
            <person name="Beenen H.G."/>
            <person name="Chettri P."/>
            <person name="Cox M.P."/>
            <person name="Datema E."/>
            <person name="de Vries R.P."/>
            <person name="Dhillon B."/>
            <person name="Ganley A.R."/>
            <person name="Griffiths S.A."/>
            <person name="Guo Y."/>
            <person name="Hamelin R.C."/>
            <person name="Henrissat B."/>
            <person name="Kabir M.S."/>
            <person name="Jashni M.K."/>
            <person name="Kema G."/>
            <person name="Klaubauf S."/>
            <person name="Lapidus A."/>
            <person name="Levasseur A."/>
            <person name="Lindquist E."/>
            <person name="Mehrabi R."/>
            <person name="Ohm R.A."/>
            <person name="Owen T.J."/>
            <person name="Salamov A."/>
            <person name="Schwelm A."/>
            <person name="Schijlen E."/>
            <person name="Sun H."/>
            <person name="van den Burg H.A."/>
            <person name="van Ham R.C.H.J."/>
            <person name="Zhang S."/>
            <person name="Goodwin S.B."/>
            <person name="Grigoriev I.V."/>
            <person name="Collemare J."/>
            <person name="Bradshaw R.E."/>
        </authorList>
    </citation>
    <scope>NUCLEOTIDE SEQUENCE [LARGE SCALE GENOMIC DNA]</scope>
    <source>
        <strain evidence="9">NZE10 / CBS 128990</strain>
    </source>
</reference>
<dbReference type="eggNOG" id="KOG0255">
    <property type="taxonomic scope" value="Eukaryota"/>
</dbReference>
<dbReference type="PROSITE" id="PS50850">
    <property type="entry name" value="MFS"/>
    <property type="match status" value="1"/>
</dbReference>
<dbReference type="SUPFAM" id="SSF103473">
    <property type="entry name" value="MFS general substrate transporter"/>
    <property type="match status" value="1"/>
</dbReference>
<comment type="subcellular location">
    <subcellularLocation>
        <location evidence="1">Membrane</location>
        <topology evidence="1">Multi-pass membrane protein</topology>
    </subcellularLocation>
</comment>
<dbReference type="InterPro" id="IPR020846">
    <property type="entry name" value="MFS_dom"/>
</dbReference>
<feature type="transmembrane region" description="Helical" evidence="6">
    <location>
        <begin position="383"/>
        <end position="402"/>
    </location>
</feature>
<keyword evidence="3 6" id="KW-1133">Transmembrane helix</keyword>
<evidence type="ECO:0000313" key="8">
    <source>
        <dbReference type="EMBL" id="EME38053.1"/>
    </source>
</evidence>
<feature type="transmembrane region" description="Helical" evidence="6">
    <location>
        <begin position="220"/>
        <end position="241"/>
    </location>
</feature>
<dbReference type="Proteomes" id="UP000016933">
    <property type="component" value="Unassembled WGS sequence"/>
</dbReference>
<proteinExistence type="predicted"/>
<dbReference type="Pfam" id="PF07690">
    <property type="entry name" value="MFS_1"/>
    <property type="match status" value="1"/>
</dbReference>
<evidence type="ECO:0000256" key="6">
    <source>
        <dbReference type="SAM" id="Phobius"/>
    </source>
</evidence>
<evidence type="ECO:0000256" key="2">
    <source>
        <dbReference type="ARBA" id="ARBA00022692"/>
    </source>
</evidence>
<reference evidence="8 9" key="2">
    <citation type="journal article" date="2012" name="PLoS Pathog.">
        <title>Diverse lifestyles and strategies of plant pathogenesis encoded in the genomes of eighteen Dothideomycetes fungi.</title>
        <authorList>
            <person name="Ohm R.A."/>
            <person name="Feau N."/>
            <person name="Henrissat B."/>
            <person name="Schoch C.L."/>
            <person name="Horwitz B.A."/>
            <person name="Barry K.W."/>
            <person name="Condon B.J."/>
            <person name="Copeland A.C."/>
            <person name="Dhillon B."/>
            <person name="Glaser F."/>
            <person name="Hesse C.N."/>
            <person name="Kosti I."/>
            <person name="LaButti K."/>
            <person name="Lindquist E.A."/>
            <person name="Lucas S."/>
            <person name="Salamov A.A."/>
            <person name="Bradshaw R.E."/>
            <person name="Ciuffetti L."/>
            <person name="Hamelin R.C."/>
            <person name="Kema G.H.J."/>
            <person name="Lawrence C."/>
            <person name="Scott J.A."/>
            <person name="Spatafora J.W."/>
            <person name="Turgeon B.G."/>
            <person name="de Wit P.J.G.M."/>
            <person name="Zhong S."/>
            <person name="Goodwin S.B."/>
            <person name="Grigoriev I.V."/>
        </authorList>
    </citation>
    <scope>NUCLEOTIDE SEQUENCE [LARGE SCALE GENOMIC DNA]</scope>
    <source>
        <strain evidence="9">NZE10 / CBS 128990</strain>
    </source>
</reference>
<keyword evidence="2 6" id="KW-0812">Transmembrane</keyword>
<feature type="transmembrane region" description="Helical" evidence="6">
    <location>
        <begin position="132"/>
        <end position="152"/>
    </location>
</feature>
<name>M2XZD1_DOTSN</name>
<feature type="transmembrane region" description="Helical" evidence="6">
    <location>
        <begin position="316"/>
        <end position="334"/>
    </location>
</feature>
<dbReference type="HOGENOM" id="CLU_008455_11_4_1"/>
<feature type="region of interest" description="Disordered" evidence="5">
    <location>
        <begin position="24"/>
        <end position="50"/>
    </location>
</feature>
<gene>
    <name evidence="8" type="ORF">DOTSEDRAFT_39598</name>
</gene>
<feature type="transmembrane region" description="Helical" evidence="6">
    <location>
        <begin position="253"/>
        <end position="272"/>
    </location>
</feature>
<dbReference type="AlphaFoldDB" id="M2XZD1"/>
<dbReference type="OMA" id="ARYSWEI"/>
<keyword evidence="9" id="KW-1185">Reference proteome</keyword>
<protein>
    <recommendedName>
        <fullName evidence="7">Major facilitator superfamily (MFS) profile domain-containing protein</fullName>
    </recommendedName>
</protein>
<dbReference type="GO" id="GO:0022857">
    <property type="term" value="F:transmembrane transporter activity"/>
    <property type="evidence" value="ECO:0007669"/>
    <property type="project" value="InterPro"/>
</dbReference>
<evidence type="ECO:0000259" key="7">
    <source>
        <dbReference type="PROSITE" id="PS50850"/>
    </source>
</evidence>
<feature type="domain" description="Major facilitator superfamily (MFS) profile" evidence="7">
    <location>
        <begin position="91"/>
        <end position="416"/>
    </location>
</feature>
<dbReference type="PANTHER" id="PTHR23502:SF157">
    <property type="entry name" value="MAJOR FACILITATOR SUPERFAMILY (MFS) PROFILE DOMAIN-CONTAINING PROTEIN-RELATED"/>
    <property type="match status" value="1"/>
</dbReference>
<dbReference type="InterPro" id="IPR011701">
    <property type="entry name" value="MFS"/>
</dbReference>
<feature type="transmembrane region" description="Helical" evidence="6">
    <location>
        <begin position="172"/>
        <end position="199"/>
    </location>
</feature>
<evidence type="ECO:0000313" key="9">
    <source>
        <dbReference type="Proteomes" id="UP000016933"/>
    </source>
</evidence>
<dbReference type="InterPro" id="IPR036259">
    <property type="entry name" value="MFS_trans_sf"/>
</dbReference>
<dbReference type="STRING" id="675120.M2XZD1"/>
<organism evidence="8 9">
    <name type="scientific">Dothistroma septosporum (strain NZE10 / CBS 128990)</name>
    <name type="common">Red band needle blight fungus</name>
    <name type="synonym">Mycosphaerella pini</name>
    <dbReference type="NCBI Taxonomy" id="675120"/>
    <lineage>
        <taxon>Eukaryota</taxon>
        <taxon>Fungi</taxon>
        <taxon>Dikarya</taxon>
        <taxon>Ascomycota</taxon>
        <taxon>Pezizomycotina</taxon>
        <taxon>Dothideomycetes</taxon>
        <taxon>Dothideomycetidae</taxon>
        <taxon>Mycosphaerellales</taxon>
        <taxon>Mycosphaerellaceae</taxon>
        <taxon>Dothistroma</taxon>
    </lineage>
</organism>
<dbReference type="GO" id="GO:0016020">
    <property type="term" value="C:membrane"/>
    <property type="evidence" value="ECO:0007669"/>
    <property type="project" value="UniProtKB-SubCell"/>
</dbReference>
<evidence type="ECO:0000256" key="3">
    <source>
        <dbReference type="ARBA" id="ARBA00022989"/>
    </source>
</evidence>
<evidence type="ECO:0000256" key="5">
    <source>
        <dbReference type="SAM" id="MobiDB-lite"/>
    </source>
</evidence>
<dbReference type="PANTHER" id="PTHR23502">
    <property type="entry name" value="MAJOR FACILITATOR SUPERFAMILY"/>
    <property type="match status" value="1"/>
</dbReference>
<feature type="transmembrane region" description="Helical" evidence="6">
    <location>
        <begin position="346"/>
        <end position="371"/>
    </location>
</feature>
<dbReference type="OrthoDB" id="5410178at2759"/>
<evidence type="ECO:0000256" key="4">
    <source>
        <dbReference type="ARBA" id="ARBA00023136"/>
    </source>
</evidence>
<dbReference type="EMBL" id="KB446548">
    <property type="protein sequence ID" value="EME38053.1"/>
    <property type="molecule type" value="Genomic_DNA"/>
</dbReference>